<evidence type="ECO:0000256" key="3">
    <source>
        <dbReference type="ARBA" id="ARBA00022475"/>
    </source>
</evidence>
<dbReference type="Gene3D" id="3.90.550.10">
    <property type="entry name" value="Spore Coat Polysaccharide Biosynthesis Protein SpsA, Chain A"/>
    <property type="match status" value="1"/>
</dbReference>
<evidence type="ECO:0000256" key="12">
    <source>
        <dbReference type="ARBA" id="ARBA00023175"/>
    </source>
</evidence>
<feature type="compositionally biased region" description="Polar residues" evidence="17">
    <location>
        <begin position="2063"/>
        <end position="2086"/>
    </location>
</feature>
<keyword evidence="12 16" id="KW-0505">Motor protein</keyword>
<comment type="caution">
    <text evidence="16">Lacks conserved residue(s) required for the propagation of feature annotation.</text>
</comment>
<dbReference type="InterPro" id="IPR004835">
    <property type="entry name" value="Chitin_synth"/>
</dbReference>
<comment type="subcellular location">
    <subcellularLocation>
        <location evidence="1">Cell membrane</location>
        <topology evidence="1">Multi-pass membrane protein</topology>
    </subcellularLocation>
</comment>
<keyword evidence="4" id="KW-0328">Glycosyltransferase</keyword>
<dbReference type="InterPro" id="IPR027417">
    <property type="entry name" value="P-loop_NTPase"/>
</dbReference>
<dbReference type="GO" id="GO:0003774">
    <property type="term" value="F:cytoskeletal motor activity"/>
    <property type="evidence" value="ECO:0007669"/>
    <property type="project" value="UniProtKB-UniRule"/>
</dbReference>
<dbReference type="EMBL" id="QPFP01000016">
    <property type="protein sequence ID" value="TEB32095.1"/>
    <property type="molecule type" value="Genomic_DNA"/>
</dbReference>
<accession>A0A4Y7TD46</accession>
<dbReference type="SMART" id="SM00242">
    <property type="entry name" value="MYSc"/>
    <property type="match status" value="1"/>
</dbReference>
<keyword evidence="11 18" id="KW-0472">Membrane</keyword>
<dbReference type="GO" id="GO:0004100">
    <property type="term" value="F:chitin synthase activity"/>
    <property type="evidence" value="ECO:0007669"/>
    <property type="project" value="UniProtKB-EC"/>
</dbReference>
<evidence type="ECO:0000256" key="13">
    <source>
        <dbReference type="ARBA" id="ARBA00023180"/>
    </source>
</evidence>
<dbReference type="Pfam" id="PF00173">
    <property type="entry name" value="Cyt-b5"/>
    <property type="match status" value="1"/>
</dbReference>
<feature type="transmembrane region" description="Helical" evidence="18">
    <location>
        <begin position="1883"/>
        <end position="1907"/>
    </location>
</feature>
<evidence type="ECO:0000256" key="11">
    <source>
        <dbReference type="ARBA" id="ARBA00023136"/>
    </source>
</evidence>
<dbReference type="InterPro" id="IPR014876">
    <property type="entry name" value="DEK_C"/>
</dbReference>
<feature type="transmembrane region" description="Helical" evidence="18">
    <location>
        <begin position="1944"/>
        <end position="1967"/>
    </location>
</feature>
<keyword evidence="7 16" id="KW-0547">Nucleotide-binding</keyword>
<dbReference type="PROSITE" id="PS51998">
    <property type="entry name" value="DEK_C"/>
    <property type="match status" value="1"/>
</dbReference>
<dbReference type="EC" id="2.4.1.16" evidence="2"/>
<dbReference type="GO" id="GO:0006031">
    <property type="term" value="P:chitin biosynthetic process"/>
    <property type="evidence" value="ECO:0007669"/>
    <property type="project" value="TreeGrafter"/>
</dbReference>
<feature type="domain" description="Myosin motor" evidence="19">
    <location>
        <begin position="18"/>
        <end position="441"/>
    </location>
</feature>
<comment type="caution">
    <text evidence="21">The sequence shown here is derived from an EMBL/GenBank/DDBJ whole genome shotgun (WGS) entry which is preliminary data.</text>
</comment>
<dbReference type="GO" id="GO:0003779">
    <property type="term" value="F:actin binding"/>
    <property type="evidence" value="ECO:0007669"/>
    <property type="project" value="UniProtKB-KW"/>
</dbReference>
<feature type="region of interest" description="Disordered" evidence="17">
    <location>
        <begin position="962"/>
        <end position="994"/>
    </location>
</feature>
<dbReference type="InterPro" id="IPR001199">
    <property type="entry name" value="Cyt_B5-like_heme/steroid-bd"/>
</dbReference>
<comment type="similarity">
    <text evidence="16">Belongs to the TRAFAC class myosin-kinesin ATPase superfamily. Myosin family.</text>
</comment>
<feature type="compositionally biased region" description="Basic and acidic residues" evidence="17">
    <location>
        <begin position="973"/>
        <end position="986"/>
    </location>
</feature>
<dbReference type="SUPFAM" id="SSF55856">
    <property type="entry name" value="Cytochrome b5-like heme/steroid binding domain"/>
    <property type="match status" value="1"/>
</dbReference>
<evidence type="ECO:0000256" key="1">
    <source>
        <dbReference type="ARBA" id="ARBA00004651"/>
    </source>
</evidence>
<dbReference type="GO" id="GO:0005886">
    <property type="term" value="C:plasma membrane"/>
    <property type="evidence" value="ECO:0007669"/>
    <property type="project" value="UniProtKB-SubCell"/>
</dbReference>
<dbReference type="Gene3D" id="1.20.120.720">
    <property type="entry name" value="Myosin VI head, motor domain, U50 subdomain"/>
    <property type="match status" value="1"/>
</dbReference>
<dbReference type="PRINTS" id="PR00193">
    <property type="entry name" value="MYOSINHEAVY"/>
</dbReference>
<evidence type="ECO:0000256" key="14">
    <source>
        <dbReference type="ARBA" id="ARBA00023203"/>
    </source>
</evidence>
<feature type="domain" description="DEK-C" evidence="20">
    <location>
        <begin position="2217"/>
        <end position="2273"/>
    </location>
</feature>
<evidence type="ECO:0000313" key="22">
    <source>
        <dbReference type="Proteomes" id="UP000298030"/>
    </source>
</evidence>
<dbReference type="Gene3D" id="3.10.120.10">
    <property type="entry name" value="Cytochrome b5-like heme/steroid binding domain"/>
    <property type="match status" value="1"/>
</dbReference>
<dbReference type="GO" id="GO:0030428">
    <property type="term" value="C:cell septum"/>
    <property type="evidence" value="ECO:0007669"/>
    <property type="project" value="TreeGrafter"/>
</dbReference>
<dbReference type="Gene3D" id="1.20.58.530">
    <property type="match status" value="1"/>
</dbReference>
<feature type="region of interest" description="Disordered" evidence="17">
    <location>
        <begin position="1139"/>
        <end position="1161"/>
    </location>
</feature>
<proteinExistence type="inferred from homology"/>
<keyword evidence="10 16" id="KW-0518">Myosin</keyword>
<dbReference type="CDD" id="cd14879">
    <property type="entry name" value="MYSc_Myo17"/>
    <property type="match status" value="1"/>
</dbReference>
<dbReference type="SUPFAM" id="SSF109715">
    <property type="entry name" value="DEK C-terminal domain"/>
    <property type="match status" value="1"/>
</dbReference>
<feature type="binding site" evidence="16">
    <location>
        <begin position="123"/>
        <end position="130"/>
    </location>
    <ligand>
        <name>ATP</name>
        <dbReference type="ChEBI" id="CHEBI:30616"/>
    </ligand>
</feature>
<feature type="transmembrane region" description="Helical" evidence="18">
    <location>
        <begin position="1225"/>
        <end position="1241"/>
    </location>
</feature>
<organism evidence="21 22">
    <name type="scientific">Coprinellus micaceus</name>
    <name type="common">Glistening ink-cap mushroom</name>
    <name type="synonym">Coprinus micaceus</name>
    <dbReference type="NCBI Taxonomy" id="71717"/>
    <lineage>
        <taxon>Eukaryota</taxon>
        <taxon>Fungi</taxon>
        <taxon>Dikarya</taxon>
        <taxon>Basidiomycota</taxon>
        <taxon>Agaricomycotina</taxon>
        <taxon>Agaricomycetes</taxon>
        <taxon>Agaricomycetidae</taxon>
        <taxon>Agaricales</taxon>
        <taxon>Agaricineae</taxon>
        <taxon>Psathyrellaceae</taxon>
        <taxon>Coprinellus</taxon>
    </lineage>
</organism>
<evidence type="ECO:0000256" key="7">
    <source>
        <dbReference type="ARBA" id="ARBA00022741"/>
    </source>
</evidence>
<feature type="transmembrane region" description="Helical" evidence="18">
    <location>
        <begin position="1919"/>
        <end position="1937"/>
    </location>
</feature>
<dbReference type="GO" id="GO:0005524">
    <property type="term" value="F:ATP binding"/>
    <property type="evidence" value="ECO:0007669"/>
    <property type="project" value="UniProtKB-UniRule"/>
</dbReference>
<keyword evidence="8 16" id="KW-0067">ATP-binding</keyword>
<evidence type="ECO:0000256" key="5">
    <source>
        <dbReference type="ARBA" id="ARBA00022679"/>
    </source>
</evidence>
<keyword evidence="13" id="KW-0325">Glycoprotein</keyword>
<feature type="region of interest" description="Disordered" evidence="17">
    <location>
        <begin position="2016"/>
        <end position="2086"/>
    </location>
</feature>
<evidence type="ECO:0000256" key="10">
    <source>
        <dbReference type="ARBA" id="ARBA00023123"/>
    </source>
</evidence>
<dbReference type="InterPro" id="IPR001609">
    <property type="entry name" value="Myosin_head_motor_dom-like"/>
</dbReference>
<evidence type="ECO:0000256" key="8">
    <source>
        <dbReference type="ARBA" id="ARBA00022840"/>
    </source>
</evidence>
<keyword evidence="22" id="KW-1185">Reference proteome</keyword>
<sequence>MAHPTTTTAASSGDLLDLVSSSQHTTIYPTDDALLSLLQSRFRNDLPYTRIGSTHLVVVNPYKVLGNVNEASAKEYEERCYKDTSGGGEGGARPLQPHLYDVACKMYLLMRRKREAQAVVARGHTSSGKSHSLALLTSHLLRLSSHSKREVALASQIKALNTILSAFGNAKTVMNPDASRHSKLLELHFTSGSGGGAHGKEGRIAGAKVLTYNLDKSRLGRLHHEERTFHIFYQFLSGATPAERDYFSLEDPSDYALLSSSGTYRLPSGPFSDDSTQMGEVREALRSLGFKPKHLQSIFTVLTVILLLSNLQFGYEGEGKAQHDEQAFVSNPEVLAQIARLLSLDPSLSPHHSDLSVGAEELQSVLTNRTRYVRKEVVSVMLDAQQAERQRDRCLRDLYAILFAYVVETCNHRLAPGAEKGEGAKGLGSTIPILLLDQAGFSTRGPQGTHSMSLSGLSPFLSPLGTNGFEEFTANFAEELLNDFVLRSVFAPDTGLTAVLQADLTSSSPTALPDASFTLGGEELLSASSAVASMLRGADTGADERIIGKKVGGIVGVIGKASGVYKSKGVQGDEGEMVKEMSERVGAGYGSVFSLERPSIVATSPSGQAIPTRYSNSHHMATLGGGGGQAGGMSAFTVTHFAGPVTYSSEGFIEKDADLLDASFVTLLRTSSSDPFVQKLVSGPGMATERHAKDPGMVVSAQVSSARSMRGAGMVWGSEVYREGGLGGAVRRRIVKERGGEVNEEEVGRRCEAVVRELEERGVVHPRMDPNRIYGVCAQVGQSVSEVIAALENVVTPVRLGDLKSFTAPTTGTNPFELPDVGGFGGGFDADGGEGEGGRGAAEIKSPGTRLFVLSHIRPNDSGSPNSFDKRRVKAQLKSLGIGEIVKRTAPSPVTGPNGAVVGGLKGDWTVAVDAGAFCERYVGRMRGTEGERVRQCVRAEGWREGIDYLYLPNAAKSLSSVSLATGGSGQDGRGEQERDGEEGTLRGRKRSASLSLSVGAGGLRASEDGREGGGRVWLTYEAWKGVEDPVRAAEKGLGGGASVIGGTVDGHGDAYDQYEDDATTDWGAHTNQGHGGQMLTIPSAYGARGVGAESNDNLLGGGGGGYGGGGLNTPNAPAFGDVTPPYPGSPFGDDSVLKEGGNDSRVGLTGAPGAPGGGGGDGAGGITAKAKGEVTEEVPTSRTRRWWLWIVWATTFLIPSFLLRVVGRMKRPDVRLAWREKVTICWLILLLNGTVIFYIVEFGRLLCPNYDKAWRRDEVQQHQGEPGVDWWVSIQGSVYDLSDFIGGDHSDIANTPSNSKDYTEQLGGSDMTYYFQPPLVLACPGLVDDAQMALSIKNTSQLAIPYAVHTSGALQTQTTNLRQDNWYSEVFMKKMKEYRRGPLVWKKEEVYAQARSDEIERIWAIYNKKIYDLTDYVLTLTANQNSGPYKFLDEDIVAVFRQRAGQDITIPLKKVLDAKDANTVQLNMNCLGNAFFWGEVEFRNTARCQVQNYLLIIFSIIMMSSMALKFLAALQLTSKASPELQDKFILAQVPCYTEGEDSLRRTIDSLAALNYDDKRKLIFIICDGNIIGSGNDRTTPRIALDILGVDPNVDPEPLLFKSIGEGSKALNYGKVYSGLYEFEGHVVPYMVVVKVGKPTERSKPGNRGKRDSQILLMHYLNRVHFDLPMNPLELEIYHQMRNVIGIDPAFYEYIFTIDADTTVTPDSLNRLVASSADDSSIIGICGETKLTNEQTSWWTMIQVYEYYISHHLSKAFESLFGSVTCLPGCFSLYRIRTADKGRPIIISNRIIEEYAEPNVDTLHKKNLFSLGEDRFLTTLLMKHFPQFKTKFCPDAVAHTMAPESWKVLFSQRRRWINSTVHNLCELVLLPELFGFCCFSMRFFVFIDLLSTMILPATVVYLMYLIIVVATKASAFPRIAIIMLGVVYGLQAIIFILKREFMLIGWMVVYIVSYPIYSFFLPVYSFWCMDEFSWGNTRLVVGEGKEKKVIMNEDEKFDESMIPLKKFSEYEAEAWETGSNKHSDDTGYQSHTQSRSRPPRSRDESPHNYNNGSQAGDYYRDTNMLNGSRTNLNMGGSQQSHSNLSHQIPMPITGGFGAPQLPFMPGFPAGPGSDAGSIYGGIPPQAAMMGYQNTGSVYGMPMMPPRNTMMSNMNMFGGGGGGMMGSVGGGGSSQQGGMGMGMPMAPFAAAQGGQRPMSTFSMATSVNPFAGPSINANPTDEELFNALRNYLSTQDLMSVTKKTAREAIAAKFPKADLTVKKDFLNQSIDRILSET</sequence>
<dbReference type="GO" id="GO:0031505">
    <property type="term" value="P:fungal-type cell wall organization"/>
    <property type="evidence" value="ECO:0007669"/>
    <property type="project" value="TreeGrafter"/>
</dbReference>
<keyword evidence="14 16" id="KW-0009">Actin-binding</keyword>
<evidence type="ECO:0000256" key="2">
    <source>
        <dbReference type="ARBA" id="ARBA00012543"/>
    </source>
</evidence>
<keyword evidence="6 18" id="KW-0812">Transmembrane</keyword>
<evidence type="ECO:0000256" key="18">
    <source>
        <dbReference type="SAM" id="Phobius"/>
    </source>
</evidence>
<evidence type="ECO:0000256" key="4">
    <source>
        <dbReference type="ARBA" id="ARBA00022676"/>
    </source>
</evidence>
<gene>
    <name evidence="21" type="ORF">FA13DRAFT_1790938</name>
</gene>
<evidence type="ECO:0000256" key="16">
    <source>
        <dbReference type="PROSITE-ProRule" id="PRU00782"/>
    </source>
</evidence>
<keyword evidence="3" id="KW-1003">Cell membrane</keyword>
<dbReference type="Proteomes" id="UP000298030">
    <property type="component" value="Unassembled WGS sequence"/>
</dbReference>
<evidence type="ECO:0000259" key="20">
    <source>
        <dbReference type="PROSITE" id="PS51998"/>
    </source>
</evidence>
<dbReference type="Gene3D" id="1.10.10.60">
    <property type="entry name" value="Homeodomain-like"/>
    <property type="match status" value="1"/>
</dbReference>
<comment type="catalytic activity">
    <reaction evidence="15">
        <text>[(1-&gt;4)-N-acetyl-beta-D-glucosaminyl](n) + UDP-N-acetyl-alpha-D-glucosamine = [(1-&gt;4)-N-acetyl-beta-D-glucosaminyl](n+1) + UDP + H(+)</text>
        <dbReference type="Rhea" id="RHEA:16637"/>
        <dbReference type="Rhea" id="RHEA-COMP:9593"/>
        <dbReference type="Rhea" id="RHEA-COMP:9595"/>
        <dbReference type="ChEBI" id="CHEBI:15378"/>
        <dbReference type="ChEBI" id="CHEBI:17029"/>
        <dbReference type="ChEBI" id="CHEBI:57705"/>
        <dbReference type="ChEBI" id="CHEBI:58223"/>
        <dbReference type="EC" id="2.4.1.16"/>
    </reaction>
</comment>
<dbReference type="OrthoDB" id="370884at2759"/>
<evidence type="ECO:0000313" key="21">
    <source>
        <dbReference type="EMBL" id="TEB32095.1"/>
    </source>
</evidence>
<dbReference type="PANTHER" id="PTHR22914">
    <property type="entry name" value="CHITIN SYNTHASE"/>
    <property type="match status" value="1"/>
</dbReference>
<dbReference type="InterPro" id="IPR036400">
    <property type="entry name" value="Cyt_B5-like_heme/steroid_sf"/>
</dbReference>
<dbReference type="CDD" id="cd04190">
    <property type="entry name" value="Chitin_synth_C"/>
    <property type="match status" value="1"/>
</dbReference>
<dbReference type="Gene3D" id="3.40.850.10">
    <property type="entry name" value="Kinesin motor domain"/>
    <property type="match status" value="1"/>
</dbReference>
<dbReference type="PANTHER" id="PTHR22914:SF13">
    <property type="entry name" value="CHITIN SYNTHASE"/>
    <property type="match status" value="1"/>
</dbReference>
<feature type="transmembrane region" description="Helical" evidence="18">
    <location>
        <begin position="1187"/>
        <end position="1204"/>
    </location>
</feature>
<dbReference type="SUPFAM" id="SSF52540">
    <property type="entry name" value="P-loop containing nucleoside triphosphate hydrolases"/>
    <property type="match status" value="1"/>
</dbReference>
<keyword evidence="9 18" id="KW-1133">Transmembrane helix</keyword>
<keyword evidence="5" id="KW-0808">Transferase</keyword>
<evidence type="ECO:0000256" key="6">
    <source>
        <dbReference type="ARBA" id="ARBA00022692"/>
    </source>
</evidence>
<dbReference type="InterPro" id="IPR029044">
    <property type="entry name" value="Nucleotide-diphossugar_trans"/>
</dbReference>
<name>A0A4Y7TD46_COPMI</name>
<dbReference type="STRING" id="71717.A0A4Y7TD46"/>
<dbReference type="InterPro" id="IPR036037">
    <property type="entry name" value="MYSc_Myo17"/>
</dbReference>
<dbReference type="SUPFAM" id="SSF53448">
    <property type="entry name" value="Nucleotide-diphospho-sugar transferases"/>
    <property type="match status" value="1"/>
</dbReference>
<evidence type="ECO:0000256" key="15">
    <source>
        <dbReference type="ARBA" id="ARBA00048014"/>
    </source>
</evidence>
<evidence type="ECO:0000259" key="19">
    <source>
        <dbReference type="PROSITE" id="PS51456"/>
    </source>
</evidence>
<dbReference type="InterPro" id="IPR036961">
    <property type="entry name" value="Kinesin_motor_dom_sf"/>
</dbReference>
<dbReference type="Pfam" id="PF00063">
    <property type="entry name" value="Myosin_head"/>
    <property type="match status" value="1"/>
</dbReference>
<evidence type="ECO:0000256" key="9">
    <source>
        <dbReference type="ARBA" id="ARBA00022989"/>
    </source>
</evidence>
<reference evidence="21 22" key="1">
    <citation type="journal article" date="2019" name="Nat. Ecol. Evol.">
        <title>Megaphylogeny resolves global patterns of mushroom evolution.</title>
        <authorList>
            <person name="Varga T."/>
            <person name="Krizsan K."/>
            <person name="Foldi C."/>
            <person name="Dima B."/>
            <person name="Sanchez-Garcia M."/>
            <person name="Sanchez-Ramirez S."/>
            <person name="Szollosi G.J."/>
            <person name="Szarkandi J.G."/>
            <person name="Papp V."/>
            <person name="Albert L."/>
            <person name="Andreopoulos W."/>
            <person name="Angelini C."/>
            <person name="Antonin V."/>
            <person name="Barry K.W."/>
            <person name="Bougher N.L."/>
            <person name="Buchanan P."/>
            <person name="Buyck B."/>
            <person name="Bense V."/>
            <person name="Catcheside P."/>
            <person name="Chovatia M."/>
            <person name="Cooper J."/>
            <person name="Damon W."/>
            <person name="Desjardin D."/>
            <person name="Finy P."/>
            <person name="Geml J."/>
            <person name="Haridas S."/>
            <person name="Hughes K."/>
            <person name="Justo A."/>
            <person name="Karasinski D."/>
            <person name="Kautmanova I."/>
            <person name="Kiss B."/>
            <person name="Kocsube S."/>
            <person name="Kotiranta H."/>
            <person name="LaButti K.M."/>
            <person name="Lechner B.E."/>
            <person name="Liimatainen K."/>
            <person name="Lipzen A."/>
            <person name="Lukacs Z."/>
            <person name="Mihaltcheva S."/>
            <person name="Morgado L.N."/>
            <person name="Niskanen T."/>
            <person name="Noordeloos M.E."/>
            <person name="Ohm R.A."/>
            <person name="Ortiz-Santana B."/>
            <person name="Ovrebo C."/>
            <person name="Racz N."/>
            <person name="Riley R."/>
            <person name="Savchenko A."/>
            <person name="Shiryaev A."/>
            <person name="Soop K."/>
            <person name="Spirin V."/>
            <person name="Szebenyi C."/>
            <person name="Tomsovsky M."/>
            <person name="Tulloss R.E."/>
            <person name="Uehling J."/>
            <person name="Grigoriev I.V."/>
            <person name="Vagvolgyi C."/>
            <person name="Papp T."/>
            <person name="Martin F.M."/>
            <person name="Miettinen O."/>
            <person name="Hibbett D.S."/>
            <person name="Nagy L.G."/>
        </authorList>
    </citation>
    <scope>NUCLEOTIDE SEQUENCE [LARGE SCALE GENOMIC DNA]</scope>
    <source>
        <strain evidence="21 22">FP101781</strain>
    </source>
</reference>
<dbReference type="Pfam" id="PF03142">
    <property type="entry name" value="Chitin_synth_2"/>
    <property type="match status" value="1"/>
</dbReference>
<evidence type="ECO:0000256" key="17">
    <source>
        <dbReference type="SAM" id="MobiDB-lite"/>
    </source>
</evidence>
<dbReference type="PROSITE" id="PS51456">
    <property type="entry name" value="MYOSIN_MOTOR"/>
    <property type="match status" value="1"/>
</dbReference>
<dbReference type="GO" id="GO:0016459">
    <property type="term" value="C:myosin complex"/>
    <property type="evidence" value="ECO:0007669"/>
    <property type="project" value="UniProtKB-KW"/>
</dbReference>
<protein>
    <recommendedName>
        <fullName evidence="2">chitin synthase</fullName>
        <ecNumber evidence="2">2.4.1.16</ecNumber>
    </recommendedName>
</protein>
<dbReference type="Pfam" id="PF08766">
    <property type="entry name" value="DEK_C"/>
    <property type="match status" value="1"/>
</dbReference>